<evidence type="ECO:0000256" key="7">
    <source>
        <dbReference type="ARBA" id="ARBA00022801"/>
    </source>
</evidence>
<evidence type="ECO:0000256" key="3">
    <source>
        <dbReference type="ARBA" id="ARBA00022457"/>
    </source>
</evidence>
<proteinExistence type="inferred from homology"/>
<accession>A0A3B1A4X6</accession>
<evidence type="ECO:0000256" key="11">
    <source>
        <dbReference type="ARBA" id="ARBA00038905"/>
    </source>
</evidence>
<sequence>MSKITQLHKKDIVYVAVAVIRDEHGRILIAKRHAFQDQGGLWEFPGGKLNKDEHVIDALQREVKEEINITLNYFRPLLKVEHTYPNKTVLLDVWLAGGIQSKDAIGTEGQEIKWVSPSELGQYQFPAANHQIVETLSLPKFHVITGAFENSTEFSHKLMNALQLGTGIVQLRSKMDCKESYFELSVRARLLCKQHRAKLMLNIPIDEFNYHSADGIHLTSDVLMSLSLQDLIPLYQQGKLVSASTHNQQEIDKANELLLNYIFISPVNKTNSHPQATPLGLEKFTQLCQSSQCGVYALGGVNKDDIETIMTAGGDGIAAINSFWRD</sequence>
<keyword evidence="5" id="KW-0479">Metal-binding</keyword>
<comment type="similarity">
    <text evidence="2">Belongs to the Nudix hydrolase family.</text>
</comment>
<dbReference type="GO" id="GO:0006260">
    <property type="term" value="P:DNA replication"/>
    <property type="evidence" value="ECO:0007669"/>
    <property type="project" value="UniProtKB-KW"/>
</dbReference>
<dbReference type="InterPro" id="IPR020084">
    <property type="entry name" value="NUDIX_hydrolase_CS"/>
</dbReference>
<name>A0A3B1A4X6_9ZZZZ</name>
<dbReference type="GO" id="GO:0044715">
    <property type="term" value="F:8-oxo-dGDP phosphatase activity"/>
    <property type="evidence" value="ECO:0007669"/>
    <property type="project" value="TreeGrafter"/>
</dbReference>
<dbReference type="InterPro" id="IPR003561">
    <property type="entry name" value="Mutator_MutT"/>
</dbReference>
<keyword evidence="4" id="KW-0235">DNA replication</keyword>
<dbReference type="AlphaFoldDB" id="A0A3B1A4X6"/>
<dbReference type="SUPFAM" id="SSF55811">
    <property type="entry name" value="Nudix"/>
    <property type="match status" value="1"/>
</dbReference>
<evidence type="ECO:0000259" key="12">
    <source>
        <dbReference type="PROSITE" id="PS51462"/>
    </source>
</evidence>
<dbReference type="NCBIfam" id="NF006530">
    <property type="entry name" value="PRK08999.1"/>
    <property type="match status" value="1"/>
</dbReference>
<dbReference type="Pfam" id="PF14815">
    <property type="entry name" value="NUDIX_4"/>
    <property type="match status" value="1"/>
</dbReference>
<evidence type="ECO:0000256" key="1">
    <source>
        <dbReference type="ARBA" id="ARBA00001946"/>
    </source>
</evidence>
<dbReference type="PROSITE" id="PS51462">
    <property type="entry name" value="NUDIX"/>
    <property type="match status" value="1"/>
</dbReference>
<evidence type="ECO:0000256" key="4">
    <source>
        <dbReference type="ARBA" id="ARBA00022705"/>
    </source>
</evidence>
<dbReference type="CDD" id="cd03425">
    <property type="entry name" value="NUDIX_MutT_NudA_like"/>
    <property type="match status" value="1"/>
</dbReference>
<evidence type="ECO:0000256" key="9">
    <source>
        <dbReference type="ARBA" id="ARBA00023204"/>
    </source>
</evidence>
<comment type="cofactor">
    <cofactor evidence="1">
        <name>Mg(2+)</name>
        <dbReference type="ChEBI" id="CHEBI:18420"/>
    </cofactor>
</comment>
<dbReference type="GO" id="GO:0008413">
    <property type="term" value="F:8-oxo-7,8-dihydroguanosine triphosphate pyrophosphatase activity"/>
    <property type="evidence" value="ECO:0007669"/>
    <property type="project" value="InterPro"/>
</dbReference>
<dbReference type="GO" id="GO:0006281">
    <property type="term" value="P:DNA repair"/>
    <property type="evidence" value="ECO:0007669"/>
    <property type="project" value="UniProtKB-KW"/>
</dbReference>
<keyword evidence="9" id="KW-0234">DNA repair</keyword>
<reference evidence="13" key="1">
    <citation type="submission" date="2018-06" db="EMBL/GenBank/DDBJ databases">
        <authorList>
            <person name="Zhirakovskaya E."/>
        </authorList>
    </citation>
    <scope>NUCLEOTIDE SEQUENCE</scope>
</reference>
<evidence type="ECO:0000256" key="5">
    <source>
        <dbReference type="ARBA" id="ARBA00022723"/>
    </source>
</evidence>
<keyword evidence="7" id="KW-0378">Hydrolase</keyword>
<evidence type="ECO:0000313" key="13">
    <source>
        <dbReference type="EMBL" id="VAW99131.1"/>
    </source>
</evidence>
<dbReference type="EC" id="3.6.1.55" evidence="11"/>
<evidence type="ECO:0000256" key="2">
    <source>
        <dbReference type="ARBA" id="ARBA00005582"/>
    </source>
</evidence>
<dbReference type="SUPFAM" id="SSF51391">
    <property type="entry name" value="Thiamin phosphate synthase"/>
    <property type="match status" value="1"/>
</dbReference>
<dbReference type="GO" id="GO:0044716">
    <property type="term" value="F:8-oxo-GDP phosphatase activity"/>
    <property type="evidence" value="ECO:0007669"/>
    <property type="project" value="TreeGrafter"/>
</dbReference>
<dbReference type="InterPro" id="IPR047127">
    <property type="entry name" value="MutT-like"/>
</dbReference>
<gene>
    <name evidence="13" type="ORF">MNBD_GAMMA22-1438</name>
</gene>
<dbReference type="GO" id="GO:0035539">
    <property type="term" value="F:8-oxo-7,8-dihydrodeoxyguanosine triphosphate pyrophosphatase activity"/>
    <property type="evidence" value="ECO:0007669"/>
    <property type="project" value="UniProtKB-EC"/>
</dbReference>
<dbReference type="PANTHER" id="PTHR47707:SF1">
    <property type="entry name" value="NUDIX HYDROLASE FAMILY PROTEIN"/>
    <property type="match status" value="1"/>
</dbReference>
<organism evidence="13">
    <name type="scientific">hydrothermal vent metagenome</name>
    <dbReference type="NCBI Taxonomy" id="652676"/>
    <lineage>
        <taxon>unclassified sequences</taxon>
        <taxon>metagenomes</taxon>
        <taxon>ecological metagenomes</taxon>
    </lineage>
</organism>
<feature type="domain" description="Nudix hydrolase" evidence="12">
    <location>
        <begin position="10"/>
        <end position="140"/>
    </location>
</feature>
<dbReference type="CDD" id="cd00564">
    <property type="entry name" value="TMP_TenI"/>
    <property type="match status" value="1"/>
</dbReference>
<dbReference type="GO" id="GO:0046872">
    <property type="term" value="F:metal ion binding"/>
    <property type="evidence" value="ECO:0007669"/>
    <property type="project" value="UniProtKB-KW"/>
</dbReference>
<evidence type="ECO:0000256" key="10">
    <source>
        <dbReference type="ARBA" id="ARBA00035861"/>
    </source>
</evidence>
<protein>
    <recommendedName>
        <fullName evidence="11">8-oxo-dGTP diphosphatase</fullName>
        <ecNumber evidence="11">3.6.1.55</ecNumber>
    </recommendedName>
</protein>
<dbReference type="InterPro" id="IPR029119">
    <property type="entry name" value="MutY_C"/>
</dbReference>
<dbReference type="InterPro" id="IPR015797">
    <property type="entry name" value="NUDIX_hydrolase-like_dom_sf"/>
</dbReference>
<dbReference type="Gene3D" id="3.90.79.10">
    <property type="entry name" value="Nucleoside Triphosphate Pyrophosphohydrolase"/>
    <property type="match status" value="1"/>
</dbReference>
<keyword evidence="3" id="KW-0515">Mutator protein</keyword>
<dbReference type="InterPro" id="IPR022998">
    <property type="entry name" value="ThiamineP_synth_TenI"/>
</dbReference>
<dbReference type="NCBIfam" id="TIGR00586">
    <property type="entry name" value="mutt"/>
    <property type="match status" value="1"/>
</dbReference>
<dbReference type="GO" id="GO:0009228">
    <property type="term" value="P:thiamine biosynthetic process"/>
    <property type="evidence" value="ECO:0007669"/>
    <property type="project" value="UniProtKB-KW"/>
</dbReference>
<comment type="catalytic activity">
    <reaction evidence="10">
        <text>8-oxo-dGTP + H2O = 8-oxo-dGMP + diphosphate + H(+)</text>
        <dbReference type="Rhea" id="RHEA:31575"/>
        <dbReference type="ChEBI" id="CHEBI:15377"/>
        <dbReference type="ChEBI" id="CHEBI:15378"/>
        <dbReference type="ChEBI" id="CHEBI:33019"/>
        <dbReference type="ChEBI" id="CHEBI:63224"/>
        <dbReference type="ChEBI" id="CHEBI:77896"/>
        <dbReference type="EC" id="3.6.1.55"/>
    </reaction>
</comment>
<dbReference type="InterPro" id="IPR036206">
    <property type="entry name" value="ThiamineP_synth_sf"/>
</dbReference>
<dbReference type="Pfam" id="PF02581">
    <property type="entry name" value="TMP-TENI"/>
    <property type="match status" value="1"/>
</dbReference>
<dbReference type="InterPro" id="IPR000086">
    <property type="entry name" value="NUDIX_hydrolase_dom"/>
</dbReference>
<dbReference type="InterPro" id="IPR013785">
    <property type="entry name" value="Aldolase_TIM"/>
</dbReference>
<keyword evidence="8" id="KW-0460">Magnesium</keyword>
<keyword evidence="6" id="KW-0227">DNA damage</keyword>
<dbReference type="PANTHER" id="PTHR47707">
    <property type="entry name" value="8-OXO-DGTP DIPHOSPHATASE"/>
    <property type="match status" value="1"/>
</dbReference>
<dbReference type="PROSITE" id="PS00893">
    <property type="entry name" value="NUDIX_BOX"/>
    <property type="match status" value="1"/>
</dbReference>
<dbReference type="Gene3D" id="3.20.20.70">
    <property type="entry name" value="Aldolase class I"/>
    <property type="match status" value="1"/>
</dbReference>
<evidence type="ECO:0000256" key="6">
    <source>
        <dbReference type="ARBA" id="ARBA00022763"/>
    </source>
</evidence>
<evidence type="ECO:0000256" key="8">
    <source>
        <dbReference type="ARBA" id="ARBA00022842"/>
    </source>
</evidence>
<dbReference type="EMBL" id="UOFS01000039">
    <property type="protein sequence ID" value="VAW99131.1"/>
    <property type="molecule type" value="Genomic_DNA"/>
</dbReference>